<keyword evidence="3" id="KW-1003">Cell membrane</keyword>
<dbReference type="AlphaFoldDB" id="A0A1L6REC6"/>
<dbReference type="PANTHER" id="PTHR30614">
    <property type="entry name" value="MEMBRANE COMPONENT OF AMINO ACID ABC TRANSPORTER"/>
    <property type="match status" value="1"/>
</dbReference>
<protein>
    <submittedName>
        <fullName evidence="10">Amino acid ABC transporter, permease protein</fullName>
    </submittedName>
</protein>
<evidence type="ECO:0000256" key="5">
    <source>
        <dbReference type="ARBA" id="ARBA00022970"/>
    </source>
</evidence>
<dbReference type="NCBIfam" id="TIGR01726">
    <property type="entry name" value="HEQRo_perm_3TM"/>
    <property type="match status" value="1"/>
</dbReference>
<dbReference type="RefSeq" id="WP_075270556.1">
    <property type="nucleotide sequence ID" value="NZ_CP014332.1"/>
</dbReference>
<evidence type="ECO:0000256" key="2">
    <source>
        <dbReference type="ARBA" id="ARBA00022448"/>
    </source>
</evidence>
<organism evidence="10 11">
    <name type="scientific">Weissella jogaejeotgali</name>
    <dbReference type="NCBI Taxonomy" id="1631871"/>
    <lineage>
        <taxon>Bacteria</taxon>
        <taxon>Bacillati</taxon>
        <taxon>Bacillota</taxon>
        <taxon>Bacilli</taxon>
        <taxon>Lactobacillales</taxon>
        <taxon>Lactobacillaceae</taxon>
        <taxon>Weissella</taxon>
    </lineage>
</organism>
<name>A0A1L6REC6_9LACO</name>
<keyword evidence="4 8" id="KW-0812">Transmembrane</keyword>
<keyword evidence="11" id="KW-1185">Reference proteome</keyword>
<feature type="transmembrane region" description="Helical" evidence="8">
    <location>
        <begin position="20"/>
        <end position="41"/>
    </location>
</feature>
<accession>A0A1L6REC6</accession>
<dbReference type="CDD" id="cd06261">
    <property type="entry name" value="TM_PBP2"/>
    <property type="match status" value="1"/>
</dbReference>
<dbReference type="PROSITE" id="PS50928">
    <property type="entry name" value="ABC_TM1"/>
    <property type="match status" value="1"/>
</dbReference>
<dbReference type="InterPro" id="IPR000515">
    <property type="entry name" value="MetI-like"/>
</dbReference>
<comment type="similarity">
    <text evidence="8">Belongs to the binding-protein-dependent transport system permease family.</text>
</comment>
<evidence type="ECO:0000259" key="9">
    <source>
        <dbReference type="PROSITE" id="PS50928"/>
    </source>
</evidence>
<dbReference type="InterPro" id="IPR043429">
    <property type="entry name" value="ArtM/GltK/GlnP/TcyL/YhdX-like"/>
</dbReference>
<evidence type="ECO:0000256" key="7">
    <source>
        <dbReference type="ARBA" id="ARBA00023136"/>
    </source>
</evidence>
<evidence type="ECO:0000256" key="3">
    <source>
        <dbReference type="ARBA" id="ARBA00022475"/>
    </source>
</evidence>
<dbReference type="OrthoDB" id="9805999at2"/>
<dbReference type="InterPro" id="IPR010065">
    <property type="entry name" value="AA_ABC_transptr_permease_3TM"/>
</dbReference>
<evidence type="ECO:0000256" key="8">
    <source>
        <dbReference type="RuleBase" id="RU363032"/>
    </source>
</evidence>
<feature type="transmembrane region" description="Helical" evidence="8">
    <location>
        <begin position="62"/>
        <end position="85"/>
    </location>
</feature>
<feature type="transmembrane region" description="Helical" evidence="8">
    <location>
        <begin position="196"/>
        <end position="220"/>
    </location>
</feature>
<keyword evidence="6 8" id="KW-1133">Transmembrane helix</keyword>
<comment type="subcellular location">
    <subcellularLocation>
        <location evidence="1 8">Cell membrane</location>
        <topology evidence="1 8">Multi-pass membrane protein</topology>
    </subcellularLocation>
</comment>
<dbReference type="InterPro" id="IPR035906">
    <property type="entry name" value="MetI-like_sf"/>
</dbReference>
<keyword evidence="5" id="KW-0029">Amino-acid transport</keyword>
<reference evidence="10 11" key="1">
    <citation type="submission" date="2016-02" db="EMBL/GenBank/DDBJ databases">
        <title>Complete Genome Sequence of Weissella jogaejeotgali FOL01.</title>
        <authorList>
            <person name="Lee J.-H."/>
            <person name="Ku H.-J."/>
        </authorList>
    </citation>
    <scope>NUCLEOTIDE SEQUENCE [LARGE SCALE GENOMIC DNA]</scope>
    <source>
        <strain evidence="10 11">FOL01</strain>
    </source>
</reference>
<dbReference type="GO" id="GO:0043190">
    <property type="term" value="C:ATP-binding cassette (ABC) transporter complex"/>
    <property type="evidence" value="ECO:0007669"/>
    <property type="project" value="InterPro"/>
</dbReference>
<dbReference type="FunFam" id="1.10.3720.10:FF:000006">
    <property type="entry name" value="Glutamate/aspartate ABC transporter, permease protein GltK"/>
    <property type="match status" value="1"/>
</dbReference>
<dbReference type="PANTHER" id="PTHR30614:SF0">
    <property type="entry name" value="L-CYSTINE TRANSPORT SYSTEM PERMEASE PROTEIN TCYL"/>
    <property type="match status" value="1"/>
</dbReference>
<proteinExistence type="inferred from homology"/>
<gene>
    <name evidence="10" type="ORF">FOL01_1981</name>
</gene>
<evidence type="ECO:0000256" key="1">
    <source>
        <dbReference type="ARBA" id="ARBA00004651"/>
    </source>
</evidence>
<feature type="domain" description="ABC transmembrane type-1" evidence="9">
    <location>
        <begin position="17"/>
        <end position="214"/>
    </location>
</feature>
<dbReference type="STRING" id="1631871.FOL01_1981"/>
<keyword evidence="7 8" id="KW-0472">Membrane</keyword>
<dbReference type="GO" id="GO:0015184">
    <property type="term" value="F:L-cystine transmembrane transporter activity"/>
    <property type="evidence" value="ECO:0007669"/>
    <property type="project" value="TreeGrafter"/>
</dbReference>
<evidence type="ECO:0000256" key="4">
    <source>
        <dbReference type="ARBA" id="ARBA00022692"/>
    </source>
</evidence>
<evidence type="ECO:0000256" key="6">
    <source>
        <dbReference type="ARBA" id="ARBA00022989"/>
    </source>
</evidence>
<dbReference type="Gene3D" id="1.10.3720.10">
    <property type="entry name" value="MetI-like"/>
    <property type="match status" value="1"/>
</dbReference>
<sequence length="235" mass="26019">MWEIVTTSLPQLIMAGIKYTIPLSLISFALGLMLALITALVRISKKGKEFKIIKGFFNFYVWLFRSTPLLVQLFIVYFGLPYLIIPGIIDEGIKLTPFVAGVLTFSLNTGAYASETIRAAITSVPQGQWEAASSIGMTRSQTLRRIILPQAIYISVPPLANSFISLVKDTSLAATITIVEMFEVSQQIAAENYQPLIMYTLVALIYAVFCSLLTIGQHYLEKHSHRHLNKTVGGA</sequence>
<dbReference type="KEGG" id="wjo:FOL01_1981"/>
<dbReference type="Proteomes" id="UP000185473">
    <property type="component" value="Chromosome"/>
</dbReference>
<dbReference type="Pfam" id="PF00528">
    <property type="entry name" value="BPD_transp_1"/>
    <property type="match status" value="1"/>
</dbReference>
<evidence type="ECO:0000313" key="10">
    <source>
        <dbReference type="EMBL" id="APS42840.1"/>
    </source>
</evidence>
<evidence type="ECO:0000313" key="11">
    <source>
        <dbReference type="Proteomes" id="UP000185473"/>
    </source>
</evidence>
<dbReference type="SUPFAM" id="SSF161098">
    <property type="entry name" value="MetI-like"/>
    <property type="match status" value="1"/>
</dbReference>
<keyword evidence="2 8" id="KW-0813">Transport</keyword>
<dbReference type="EMBL" id="CP014332">
    <property type="protein sequence ID" value="APS42840.1"/>
    <property type="molecule type" value="Genomic_DNA"/>
</dbReference>